<dbReference type="RefSeq" id="WP_324263752.1">
    <property type="nucleotide sequence ID" value="NZ_JAWLNX010000001.1"/>
</dbReference>
<evidence type="ECO:0000256" key="2">
    <source>
        <dbReference type="SAM" id="Phobius"/>
    </source>
</evidence>
<comment type="caution">
    <text evidence="3">The sequence shown here is derived from an EMBL/GenBank/DDBJ whole genome shotgun (WGS) entry which is preliminary data.</text>
</comment>
<keyword evidence="2" id="KW-1133">Transmembrane helix</keyword>
<name>A0ABU6A3N6_9PSEU</name>
<organism evidence="3 4">
    <name type="scientific">Saccharopolyspora mangrovi</name>
    <dbReference type="NCBI Taxonomy" id="3082379"/>
    <lineage>
        <taxon>Bacteria</taxon>
        <taxon>Bacillati</taxon>
        <taxon>Actinomycetota</taxon>
        <taxon>Actinomycetes</taxon>
        <taxon>Pseudonocardiales</taxon>
        <taxon>Pseudonocardiaceae</taxon>
        <taxon>Saccharopolyspora</taxon>
    </lineage>
</organism>
<feature type="compositionally biased region" description="Basic and acidic residues" evidence="1">
    <location>
        <begin position="1"/>
        <end position="11"/>
    </location>
</feature>
<feature type="region of interest" description="Disordered" evidence="1">
    <location>
        <begin position="1"/>
        <end position="28"/>
    </location>
</feature>
<evidence type="ECO:0000313" key="3">
    <source>
        <dbReference type="EMBL" id="MEB3366187.1"/>
    </source>
</evidence>
<keyword evidence="2" id="KW-0472">Membrane</keyword>
<proteinExistence type="predicted"/>
<dbReference type="Proteomes" id="UP001327093">
    <property type="component" value="Unassembled WGS sequence"/>
</dbReference>
<keyword evidence="2" id="KW-0812">Transmembrane</keyword>
<evidence type="ECO:0000313" key="4">
    <source>
        <dbReference type="Proteomes" id="UP001327093"/>
    </source>
</evidence>
<reference evidence="3 4" key="1">
    <citation type="submission" date="2023-10" db="EMBL/GenBank/DDBJ databases">
        <title>Saccharopolyspora sp. nov., isolated from mangrove soil.</title>
        <authorList>
            <person name="Lu Y."/>
            <person name="Liu W."/>
        </authorList>
    </citation>
    <scope>NUCLEOTIDE SEQUENCE [LARGE SCALE GENOMIC DNA]</scope>
    <source>
        <strain evidence="3 4">S2-29</strain>
    </source>
</reference>
<evidence type="ECO:0000256" key="1">
    <source>
        <dbReference type="SAM" id="MobiDB-lite"/>
    </source>
</evidence>
<gene>
    <name evidence="3" type="ORF">R4I43_02120</name>
</gene>
<accession>A0ABU6A3N6</accession>
<sequence length="92" mass="9998">MPDGGIERLDSRGGTAGTSGQKQVPEGSAPIQDLARYGDISWWDDRLDLDRAKYKHKPRSSADNRRMLLVAAIFGVVAALGFVVNLLIGVFL</sequence>
<feature type="transmembrane region" description="Helical" evidence="2">
    <location>
        <begin position="67"/>
        <end position="91"/>
    </location>
</feature>
<dbReference type="EMBL" id="JAWLNX010000001">
    <property type="protein sequence ID" value="MEB3366187.1"/>
    <property type="molecule type" value="Genomic_DNA"/>
</dbReference>
<protein>
    <recommendedName>
        <fullName evidence="5">Preprotein translocase subunit SecE</fullName>
    </recommendedName>
</protein>
<keyword evidence="4" id="KW-1185">Reference proteome</keyword>
<evidence type="ECO:0008006" key="5">
    <source>
        <dbReference type="Google" id="ProtNLM"/>
    </source>
</evidence>